<keyword evidence="2" id="KW-1185">Reference proteome</keyword>
<gene>
    <name evidence="1" type="ORF">O6H91_14G031400</name>
</gene>
<organism evidence="1 2">
    <name type="scientific">Diphasiastrum complanatum</name>
    <name type="common">Issler's clubmoss</name>
    <name type="synonym">Lycopodium complanatum</name>
    <dbReference type="NCBI Taxonomy" id="34168"/>
    <lineage>
        <taxon>Eukaryota</taxon>
        <taxon>Viridiplantae</taxon>
        <taxon>Streptophyta</taxon>
        <taxon>Embryophyta</taxon>
        <taxon>Tracheophyta</taxon>
        <taxon>Lycopodiopsida</taxon>
        <taxon>Lycopodiales</taxon>
        <taxon>Lycopodiaceae</taxon>
        <taxon>Lycopodioideae</taxon>
        <taxon>Diphasiastrum</taxon>
    </lineage>
</organism>
<proteinExistence type="predicted"/>
<evidence type="ECO:0000313" key="2">
    <source>
        <dbReference type="Proteomes" id="UP001162992"/>
    </source>
</evidence>
<reference evidence="2" key="1">
    <citation type="journal article" date="2024" name="Proc. Natl. Acad. Sci. U.S.A.">
        <title>Extraordinary preservation of gene collinearity over three hundred million years revealed in homosporous lycophytes.</title>
        <authorList>
            <person name="Li C."/>
            <person name="Wickell D."/>
            <person name="Kuo L.Y."/>
            <person name="Chen X."/>
            <person name="Nie B."/>
            <person name="Liao X."/>
            <person name="Peng D."/>
            <person name="Ji J."/>
            <person name="Jenkins J."/>
            <person name="Williams M."/>
            <person name="Shu S."/>
            <person name="Plott C."/>
            <person name="Barry K."/>
            <person name="Rajasekar S."/>
            <person name="Grimwood J."/>
            <person name="Han X."/>
            <person name="Sun S."/>
            <person name="Hou Z."/>
            <person name="He W."/>
            <person name="Dai G."/>
            <person name="Sun C."/>
            <person name="Schmutz J."/>
            <person name="Leebens-Mack J.H."/>
            <person name="Li F.W."/>
            <person name="Wang L."/>
        </authorList>
    </citation>
    <scope>NUCLEOTIDE SEQUENCE [LARGE SCALE GENOMIC DNA]</scope>
    <source>
        <strain evidence="2">cv. PW_Plant_1</strain>
    </source>
</reference>
<accession>A0ACC2BMS2</accession>
<sequence length="443" mass="47224">MNRFGLDRFKKAQSVEPFSVNPNGAKVVAPSVQTALIQPPQSLPQPPPQGLQRQAMSDVQGPAQSTTIGGGASTWHPPDWAAEPKPGLHWLDVVKDGEVVDKIALDKRRSIFGRQIVMCDYVLDHPSVSRQHAAVVQHKNGSIYVIDLGSVHGTFVANERLSKDNPVELEVGQSLRFAASTRSYVLRKAMLPLPSAIQPPVNVVLPPPPDPSDEEALVAYNTILNRIGGQGSGTSLGSSSKSLNADERSTEMKSGEEERRAKKKPRKSRVTFRDTHDGVLVEVVGYSDGADVSTEPGPIGVREGSLIGKYESLVQVTVIPKDQQNTKPKLESDSSKGVTQRLQQYLDKVKAPGKGGLYGDLYGGSLSGVVGGSWAGGGNIGKSAAPEAEVPSSANDYPDQKSFSEKSSVTKVFKTEDGGSSVADFTSKGHVDFGDDDLFGDSA</sequence>
<name>A0ACC2BMS2_DIPCM</name>
<dbReference type="Proteomes" id="UP001162992">
    <property type="component" value="Chromosome 14"/>
</dbReference>
<evidence type="ECO:0000313" key="1">
    <source>
        <dbReference type="EMBL" id="KAJ7531071.1"/>
    </source>
</evidence>
<protein>
    <submittedName>
        <fullName evidence="1">Uncharacterized protein</fullName>
    </submittedName>
</protein>
<dbReference type="EMBL" id="CM055105">
    <property type="protein sequence ID" value="KAJ7531071.1"/>
    <property type="molecule type" value="Genomic_DNA"/>
</dbReference>
<comment type="caution">
    <text evidence="1">The sequence shown here is derived from an EMBL/GenBank/DDBJ whole genome shotgun (WGS) entry which is preliminary data.</text>
</comment>